<proteinExistence type="predicted"/>
<name>A0A7S3Z7D7_9EUKA</name>
<dbReference type="AlphaFoldDB" id="A0A7S3Z7D7"/>
<feature type="region of interest" description="Disordered" evidence="1">
    <location>
        <begin position="57"/>
        <end position="97"/>
    </location>
</feature>
<evidence type="ECO:0000313" key="2">
    <source>
        <dbReference type="EMBL" id="CAE0674269.1"/>
    </source>
</evidence>
<organism evidence="2">
    <name type="scientific">Lotharella globosa</name>
    <dbReference type="NCBI Taxonomy" id="91324"/>
    <lineage>
        <taxon>Eukaryota</taxon>
        <taxon>Sar</taxon>
        <taxon>Rhizaria</taxon>
        <taxon>Cercozoa</taxon>
        <taxon>Chlorarachniophyceae</taxon>
        <taxon>Lotharella</taxon>
    </lineage>
</organism>
<sequence>MTARGVVRMQRASGVMVELEKENKLVYVETPKDKRVSINDDLEVSLEAEKWIITGFPDPEPASAPVDGAAGNNRFGQRKKRYGVPHMDMGHGHGHSH</sequence>
<dbReference type="EMBL" id="HBIV01036422">
    <property type="protein sequence ID" value="CAE0674269.1"/>
    <property type="molecule type" value="Transcribed_RNA"/>
</dbReference>
<gene>
    <name evidence="2" type="ORF">LGLO00237_LOCUS26043</name>
</gene>
<evidence type="ECO:0000256" key="1">
    <source>
        <dbReference type="SAM" id="MobiDB-lite"/>
    </source>
</evidence>
<protein>
    <submittedName>
        <fullName evidence="2">Uncharacterized protein</fullName>
    </submittedName>
</protein>
<reference evidence="2" key="1">
    <citation type="submission" date="2021-01" db="EMBL/GenBank/DDBJ databases">
        <authorList>
            <person name="Corre E."/>
            <person name="Pelletier E."/>
            <person name="Niang G."/>
            <person name="Scheremetjew M."/>
            <person name="Finn R."/>
            <person name="Kale V."/>
            <person name="Holt S."/>
            <person name="Cochrane G."/>
            <person name="Meng A."/>
            <person name="Brown T."/>
            <person name="Cohen L."/>
        </authorList>
    </citation>
    <scope>NUCLEOTIDE SEQUENCE</scope>
    <source>
        <strain evidence="2">CCCM811</strain>
    </source>
</reference>
<accession>A0A7S3Z7D7</accession>